<feature type="compositionally biased region" description="Basic residues" evidence="1">
    <location>
        <begin position="286"/>
        <end position="353"/>
    </location>
</feature>
<feature type="compositionally biased region" description="Basic residues" evidence="1">
    <location>
        <begin position="240"/>
        <end position="256"/>
    </location>
</feature>
<keyword evidence="2" id="KW-1185">Reference proteome</keyword>
<dbReference type="Proteomes" id="UP001652628">
    <property type="component" value="Chromosome 3"/>
</dbReference>
<feature type="region of interest" description="Disordered" evidence="1">
    <location>
        <begin position="463"/>
        <end position="499"/>
    </location>
</feature>
<feature type="region of interest" description="Disordered" evidence="1">
    <location>
        <begin position="226"/>
        <end position="433"/>
    </location>
</feature>
<dbReference type="RefSeq" id="XP_016932830.4">
    <property type="nucleotide sequence ID" value="XM_017077341.4"/>
</dbReference>
<reference evidence="3" key="1">
    <citation type="submission" date="2025-08" db="UniProtKB">
        <authorList>
            <consortium name="RefSeq"/>
        </authorList>
    </citation>
    <scope>IDENTIFICATION</scope>
</reference>
<protein>
    <submittedName>
        <fullName evidence="3">LOW QUALITY PROTEIN: protein SON</fullName>
    </submittedName>
</protein>
<feature type="compositionally biased region" description="Polar residues" evidence="1">
    <location>
        <begin position="226"/>
        <end position="239"/>
    </location>
</feature>
<name>A0AB39ZC37_DROSZ</name>
<accession>A0AB39ZC37</accession>
<feature type="compositionally biased region" description="Basic residues" evidence="1">
    <location>
        <begin position="360"/>
        <end position="371"/>
    </location>
</feature>
<evidence type="ECO:0000313" key="3">
    <source>
        <dbReference type="RefSeq" id="XP_016932830.4"/>
    </source>
</evidence>
<feature type="region of interest" description="Disordered" evidence="1">
    <location>
        <begin position="1"/>
        <end position="49"/>
    </location>
</feature>
<dbReference type="GeneID" id="108012061"/>
<gene>
    <name evidence="3" type="primary">LOC108012061</name>
</gene>
<dbReference type="AlphaFoldDB" id="A0AB39ZC37"/>
<evidence type="ECO:0000256" key="1">
    <source>
        <dbReference type="SAM" id="MobiDB-lite"/>
    </source>
</evidence>
<sequence>MKTRSGKAFISSGRVSDSGLRNAGKPSCKPPPPEKRRRMEPCQDHAETTNQCVQGLRPLEGHFETAETSEQNALLEEIHIKSEPICEDLWDVLDELGDILDEAEEQADIMAKGKEADLLEEEQAESDKDGDPVTTPPPPSISLTDDFSLFTRRSRPYNDISPVSFIESLQESGEISSSDQSVFQEKQPAIIINSPEIPLVEFRISPEENPERCRSRAAVKGRLSLETSLSKVKQISSGQKRLRSKSKERKRARKKSPSVQKLIVSRSPSPHFRGRRRSPALEPKRRSSPAKHRRRRSQSRDHKHRRRRSSSRDRKARCRRSPSPRRRFRSRSRSPNRTRRSRSIRNCTPKRRSRDASPSIRHRHSPSRGRPRSPGFKSRNVRRYSPIRRPRHRSRSTSRPAKSLVRQRLGSKVPLRDRSRSIPRLAGNPFPEQQIQISKDYAASVFKDRVEVAPRSKNRPLKIVGRQLSCSRSNDPESPIQGRERSRSRSLPPQKPTVKPLVEKCWSGDRGANIVEVKLPVDRLKPLPDSASTTSTISPRPISPMVTLHDNRISRPKALRQYLLPTPPAPQIFYSQTHYTHLEYSPHQFPGHLPGPFDRSPQTLGPIGRPPPTLGPFDLRRRLATTRSLYYLGPSDLRHRIQDIYASPPAFNAYAEWPTGYPEQHPPSGYY</sequence>
<proteinExistence type="predicted"/>
<evidence type="ECO:0000313" key="2">
    <source>
        <dbReference type="Proteomes" id="UP001652628"/>
    </source>
</evidence>
<feature type="compositionally biased region" description="Basic and acidic residues" evidence="1">
    <location>
        <begin position="32"/>
        <end position="47"/>
    </location>
</feature>
<feature type="compositionally biased region" description="Basic residues" evidence="1">
    <location>
        <begin position="379"/>
        <end position="396"/>
    </location>
</feature>
<organism evidence="2 3">
    <name type="scientific">Drosophila suzukii</name>
    <name type="common">Spotted-wing drosophila fruit fly</name>
    <dbReference type="NCBI Taxonomy" id="28584"/>
    <lineage>
        <taxon>Eukaryota</taxon>
        <taxon>Metazoa</taxon>
        <taxon>Ecdysozoa</taxon>
        <taxon>Arthropoda</taxon>
        <taxon>Hexapoda</taxon>
        <taxon>Insecta</taxon>
        <taxon>Pterygota</taxon>
        <taxon>Neoptera</taxon>
        <taxon>Endopterygota</taxon>
        <taxon>Diptera</taxon>
        <taxon>Brachycera</taxon>
        <taxon>Muscomorpha</taxon>
        <taxon>Ephydroidea</taxon>
        <taxon>Drosophilidae</taxon>
        <taxon>Drosophila</taxon>
        <taxon>Sophophora</taxon>
    </lineage>
</organism>
<feature type="region of interest" description="Disordered" evidence="1">
    <location>
        <begin position="107"/>
        <end position="145"/>
    </location>
</feature>